<dbReference type="RefSeq" id="WP_275469597.1">
    <property type="nucleotide sequence ID" value="NZ_CP110232.1"/>
</dbReference>
<evidence type="ECO:0000259" key="2">
    <source>
        <dbReference type="Pfam" id="PF00534"/>
    </source>
</evidence>
<dbReference type="SUPFAM" id="SSF53756">
    <property type="entry name" value="UDP-Glycosyltransferase/glycogen phosphorylase"/>
    <property type="match status" value="1"/>
</dbReference>
<proteinExistence type="predicted"/>
<protein>
    <submittedName>
        <fullName evidence="4">Glycosyltransferase</fullName>
        <ecNumber evidence="4">2.4.-.-</ecNumber>
    </submittedName>
</protein>
<dbReference type="EC" id="2.4.-.-" evidence="4"/>
<dbReference type="PANTHER" id="PTHR46401">
    <property type="entry name" value="GLYCOSYLTRANSFERASE WBBK-RELATED"/>
    <property type="match status" value="1"/>
</dbReference>
<dbReference type="KEGG" id="vie:OL234_02480"/>
<evidence type="ECO:0000313" key="5">
    <source>
        <dbReference type="Proteomes" id="UP001179647"/>
    </source>
</evidence>
<evidence type="ECO:0000259" key="3">
    <source>
        <dbReference type="Pfam" id="PF13439"/>
    </source>
</evidence>
<dbReference type="Pfam" id="PF13439">
    <property type="entry name" value="Glyco_transf_4"/>
    <property type="match status" value="1"/>
</dbReference>
<dbReference type="AlphaFoldDB" id="A0AAF0CVV7"/>
<sequence length="388" mass="44379">MKILIVNTVCGVGSTGRICTDLYDRLTKNKNISCCIAYGRGSADEKYNTYKIGGKTNVISHVLETRLLDNHGLSSRKATKNFIEFIRSYNPDVIHLHNLHGYYLNVKILFSFLKESGIKIIWTLHDTWGFSGHSATLGIKSNGFIEYDTEFKYEGKEYPETYCFDRRQRNLKMKQSIFINVPNLVIVTPSKWLERGVKNSFLSIYNTQVIYNGINKNLLKPPLNRKDNERIRVLGVANIWVPSKGLNYFNELADFDNNRTYEFVVVGDILDQKINKNIKHIKKVESLKILSELYGSADVFFNPTTKDNFPTTNIEALSCGTPVLTFDTGGSPEAIDSNTGMIINNYSIKNISDKIIECANLDRSECVKRSNKFRREEMVEQYSELYNS</sequence>
<dbReference type="EMBL" id="CP110232">
    <property type="protein sequence ID" value="WEG73797.1"/>
    <property type="molecule type" value="Genomic_DNA"/>
</dbReference>
<evidence type="ECO:0000313" key="4">
    <source>
        <dbReference type="EMBL" id="WEG73797.1"/>
    </source>
</evidence>
<reference evidence="4" key="1">
    <citation type="submission" date="2022-10" db="EMBL/GenBank/DDBJ databases">
        <title>Vagococcus sp. isolated from poultry meat.</title>
        <authorList>
            <person name="Johansson P."/>
            <person name="Bjorkroth J."/>
        </authorList>
    </citation>
    <scope>NUCLEOTIDE SEQUENCE</scope>
    <source>
        <strain evidence="4">STAA11</strain>
    </source>
</reference>
<name>A0AAF0CVV7_9ENTE</name>
<gene>
    <name evidence="4" type="ORF">OL234_02480</name>
</gene>
<dbReference type="GO" id="GO:0016757">
    <property type="term" value="F:glycosyltransferase activity"/>
    <property type="evidence" value="ECO:0007669"/>
    <property type="project" value="UniProtKB-KW"/>
</dbReference>
<organism evidence="4 5">
    <name type="scientific">Vagococcus intermedius</name>
    <dbReference type="NCBI Taxonomy" id="2991418"/>
    <lineage>
        <taxon>Bacteria</taxon>
        <taxon>Bacillati</taxon>
        <taxon>Bacillota</taxon>
        <taxon>Bacilli</taxon>
        <taxon>Lactobacillales</taxon>
        <taxon>Enterococcaceae</taxon>
        <taxon>Vagococcus</taxon>
    </lineage>
</organism>
<dbReference type="GO" id="GO:0009103">
    <property type="term" value="P:lipopolysaccharide biosynthetic process"/>
    <property type="evidence" value="ECO:0007669"/>
    <property type="project" value="TreeGrafter"/>
</dbReference>
<dbReference type="InterPro" id="IPR001296">
    <property type="entry name" value="Glyco_trans_1"/>
</dbReference>
<feature type="domain" description="Glycosyl transferase family 1" evidence="2">
    <location>
        <begin position="241"/>
        <end position="362"/>
    </location>
</feature>
<keyword evidence="4" id="KW-0328">Glycosyltransferase</keyword>
<accession>A0AAF0CVV7</accession>
<dbReference type="Pfam" id="PF00534">
    <property type="entry name" value="Glycos_transf_1"/>
    <property type="match status" value="1"/>
</dbReference>
<dbReference type="Gene3D" id="3.40.50.2000">
    <property type="entry name" value="Glycogen Phosphorylase B"/>
    <property type="match status" value="2"/>
</dbReference>
<evidence type="ECO:0000256" key="1">
    <source>
        <dbReference type="ARBA" id="ARBA00022679"/>
    </source>
</evidence>
<feature type="domain" description="Glycosyltransferase subfamily 4-like N-terminal" evidence="3">
    <location>
        <begin position="20"/>
        <end position="215"/>
    </location>
</feature>
<keyword evidence="5" id="KW-1185">Reference proteome</keyword>
<dbReference type="PANTHER" id="PTHR46401:SF2">
    <property type="entry name" value="GLYCOSYLTRANSFERASE WBBK-RELATED"/>
    <property type="match status" value="1"/>
</dbReference>
<dbReference type="InterPro" id="IPR028098">
    <property type="entry name" value="Glyco_trans_4-like_N"/>
</dbReference>
<dbReference type="Proteomes" id="UP001179647">
    <property type="component" value="Chromosome"/>
</dbReference>
<keyword evidence="1 4" id="KW-0808">Transferase</keyword>